<dbReference type="PANTHER" id="PTHR21530">
    <property type="entry name" value="PHEROMONE SHUTDOWN PROTEIN"/>
    <property type="match status" value="1"/>
</dbReference>
<keyword evidence="2" id="KW-0812">Transmembrane</keyword>
<organism evidence="3 4">
    <name type="scientific">Candidatus Avitreponema avistercoris</name>
    <dbReference type="NCBI Taxonomy" id="2840705"/>
    <lineage>
        <taxon>Bacteria</taxon>
        <taxon>Pseudomonadati</taxon>
        <taxon>Spirochaetota</taxon>
        <taxon>Spirochaetia</taxon>
        <taxon>Spirochaetales</taxon>
        <taxon>Candidatus Avitreponema</taxon>
    </lineage>
</organism>
<feature type="transmembrane region" description="Helical" evidence="2">
    <location>
        <begin position="310"/>
        <end position="330"/>
    </location>
</feature>
<dbReference type="InterPro" id="IPR005230">
    <property type="entry name" value="TraB_bac"/>
</dbReference>
<comment type="caution">
    <text evidence="3">The sequence shown here is derived from an EMBL/GenBank/DDBJ whole genome shotgun (WGS) entry which is preliminary data.</text>
</comment>
<dbReference type="AlphaFoldDB" id="A0A9D9ELH9"/>
<proteinExistence type="predicted"/>
<reference evidence="3" key="1">
    <citation type="submission" date="2020-10" db="EMBL/GenBank/DDBJ databases">
        <authorList>
            <person name="Gilroy R."/>
        </authorList>
    </citation>
    <scope>NUCLEOTIDE SEQUENCE</scope>
    <source>
        <strain evidence="3">B3-4054</strain>
    </source>
</reference>
<feature type="transmembrane region" description="Helical" evidence="2">
    <location>
        <begin position="342"/>
        <end position="361"/>
    </location>
</feature>
<accession>A0A9D9ELH9</accession>
<gene>
    <name evidence="3" type="ORF">IAA96_04210</name>
</gene>
<sequence>MCGQNQDAGFSGAEKEKPDCGGSAGQQDFLLRRIVAGGREILLLGTAHISQTSAEDVAAHIREEHPDKVCIELDEDRVRSMRNEKKWQELDVVKVLKQGKGFLLLANLALSSFQKRMGQGVGTAPGEEMRSALTAADSLGIPCVMVDRPIQVTLNRAWAKNTFTGKVKLLGALLSSAFSRGEMTQEEVESLKNRSVMDGMMEELSAYLPQVKEVLIDERDRYLAAKIWETPGNKLLAVLGAGHLDGTEQWIRRLAAGEASADVSSISTVPPKKKSAKFAGALIPLLILALLAAGFVTGGAATSAEMLLRWLLWNGSLAAAGSIAALAHPLTVLVSFASAPVATLNPFVGVGLFAGMCEAAVRRPRVKDMETLSDDVLRFRGFYRNRIAHVLLIFVLSSLGGAIGNFIAVPALITSLF</sequence>
<reference evidence="3" key="2">
    <citation type="journal article" date="2021" name="PeerJ">
        <title>Extensive microbial diversity within the chicken gut microbiome revealed by metagenomics and culture.</title>
        <authorList>
            <person name="Gilroy R."/>
            <person name="Ravi A."/>
            <person name="Getino M."/>
            <person name="Pursley I."/>
            <person name="Horton D.L."/>
            <person name="Alikhan N.F."/>
            <person name="Baker D."/>
            <person name="Gharbi K."/>
            <person name="Hall N."/>
            <person name="Watson M."/>
            <person name="Adriaenssens E.M."/>
            <person name="Foster-Nyarko E."/>
            <person name="Jarju S."/>
            <person name="Secka A."/>
            <person name="Antonio M."/>
            <person name="Oren A."/>
            <person name="Chaudhuri R.R."/>
            <person name="La Ragione R."/>
            <person name="Hildebrand F."/>
            <person name="Pallen M.J."/>
        </authorList>
    </citation>
    <scope>NUCLEOTIDE SEQUENCE</scope>
    <source>
        <strain evidence="3">B3-4054</strain>
    </source>
</reference>
<dbReference type="NCBIfam" id="TIGR00261">
    <property type="entry name" value="traB"/>
    <property type="match status" value="1"/>
</dbReference>
<protein>
    <submittedName>
        <fullName evidence="3">TraB/GumN family protein</fullName>
    </submittedName>
</protein>
<dbReference type="CDD" id="cd14726">
    <property type="entry name" value="TraB_PrgY-like"/>
    <property type="match status" value="1"/>
</dbReference>
<evidence type="ECO:0000313" key="4">
    <source>
        <dbReference type="Proteomes" id="UP000823616"/>
    </source>
</evidence>
<evidence type="ECO:0000256" key="1">
    <source>
        <dbReference type="SAM" id="MobiDB-lite"/>
    </source>
</evidence>
<dbReference type="PANTHER" id="PTHR21530:SF7">
    <property type="entry name" value="TRAB DOMAIN-CONTAINING PROTEIN"/>
    <property type="match status" value="1"/>
</dbReference>
<feature type="transmembrane region" description="Helical" evidence="2">
    <location>
        <begin position="278"/>
        <end position="298"/>
    </location>
</feature>
<dbReference type="InterPro" id="IPR002816">
    <property type="entry name" value="TraB/PrgY/GumN_fam"/>
</dbReference>
<name>A0A9D9ELH9_9SPIR</name>
<feature type="region of interest" description="Disordered" evidence="1">
    <location>
        <begin position="1"/>
        <end position="22"/>
    </location>
</feature>
<feature type="transmembrane region" description="Helical" evidence="2">
    <location>
        <begin position="387"/>
        <end position="413"/>
    </location>
</feature>
<dbReference type="Proteomes" id="UP000823616">
    <property type="component" value="Unassembled WGS sequence"/>
</dbReference>
<keyword evidence="2" id="KW-0472">Membrane</keyword>
<keyword evidence="2" id="KW-1133">Transmembrane helix</keyword>
<dbReference type="Pfam" id="PF01963">
    <property type="entry name" value="TraB_PrgY_gumN"/>
    <property type="match status" value="1"/>
</dbReference>
<evidence type="ECO:0000313" key="3">
    <source>
        <dbReference type="EMBL" id="MBO8450291.1"/>
    </source>
</evidence>
<evidence type="ECO:0000256" key="2">
    <source>
        <dbReference type="SAM" id="Phobius"/>
    </source>
</evidence>
<dbReference type="InterPro" id="IPR046345">
    <property type="entry name" value="TraB_PrgY-like"/>
</dbReference>
<dbReference type="EMBL" id="JADIMS010000068">
    <property type="protein sequence ID" value="MBO8450291.1"/>
    <property type="molecule type" value="Genomic_DNA"/>
</dbReference>